<name>A0A913ZLV2_PATMI</name>
<proteinExistence type="predicted"/>
<dbReference type="GeneID" id="119725414"/>
<evidence type="ECO:0000313" key="4">
    <source>
        <dbReference type="EnsemblMetazoa" id="XP_038052747.1"/>
    </source>
</evidence>
<dbReference type="AlphaFoldDB" id="A0A913ZLV2"/>
<dbReference type="PROSITE" id="PS50053">
    <property type="entry name" value="UBIQUITIN_2"/>
    <property type="match status" value="1"/>
</dbReference>
<feature type="domain" description="Ubiquitin-like" evidence="3">
    <location>
        <begin position="14"/>
        <end position="87"/>
    </location>
</feature>
<reference evidence="4" key="1">
    <citation type="submission" date="2022-11" db="UniProtKB">
        <authorList>
            <consortium name="EnsemblMetazoa"/>
        </authorList>
    </citation>
    <scope>IDENTIFICATION</scope>
</reference>
<dbReference type="InterPro" id="IPR029071">
    <property type="entry name" value="Ubiquitin-like_domsf"/>
</dbReference>
<evidence type="ECO:0000259" key="2">
    <source>
        <dbReference type="PROSITE" id="PS50017"/>
    </source>
</evidence>
<dbReference type="PROSITE" id="PS50017">
    <property type="entry name" value="DEATH_DOMAIN"/>
    <property type="match status" value="1"/>
</dbReference>
<accession>A0A913ZLV2</accession>
<keyword evidence="5" id="KW-1185">Reference proteome</keyword>
<dbReference type="RefSeq" id="XP_038052747.1">
    <property type="nucleotide sequence ID" value="XM_038196819.1"/>
</dbReference>
<evidence type="ECO:0000313" key="5">
    <source>
        <dbReference type="Proteomes" id="UP000887568"/>
    </source>
</evidence>
<dbReference type="InterPro" id="IPR000626">
    <property type="entry name" value="Ubiquitin-like_dom"/>
</dbReference>
<feature type="compositionally biased region" description="Polar residues" evidence="1">
    <location>
        <begin position="205"/>
        <end position="222"/>
    </location>
</feature>
<feature type="domain" description="Death" evidence="2">
    <location>
        <begin position="104"/>
        <end position="189"/>
    </location>
</feature>
<organism evidence="4 5">
    <name type="scientific">Patiria miniata</name>
    <name type="common">Bat star</name>
    <name type="synonym">Asterina miniata</name>
    <dbReference type="NCBI Taxonomy" id="46514"/>
    <lineage>
        <taxon>Eukaryota</taxon>
        <taxon>Metazoa</taxon>
        <taxon>Echinodermata</taxon>
        <taxon>Eleutherozoa</taxon>
        <taxon>Asterozoa</taxon>
        <taxon>Asteroidea</taxon>
        <taxon>Valvatacea</taxon>
        <taxon>Valvatida</taxon>
        <taxon>Asterinidae</taxon>
        <taxon>Patiria</taxon>
    </lineage>
</organism>
<dbReference type="SUPFAM" id="SSF47986">
    <property type="entry name" value="DEATH domain"/>
    <property type="match status" value="1"/>
</dbReference>
<dbReference type="InterPro" id="IPR000488">
    <property type="entry name" value="Death_dom"/>
</dbReference>
<evidence type="ECO:0000259" key="3">
    <source>
        <dbReference type="PROSITE" id="PS50053"/>
    </source>
</evidence>
<dbReference type="Gene3D" id="1.10.533.10">
    <property type="entry name" value="Death Domain, Fas"/>
    <property type="match status" value="1"/>
</dbReference>
<sequence length="311" mass="34054">KSTLTCKTCFSDSFFIRCHLTQKPRTLCFQLDPETSVWCLKLILNEIISVHPQQQRLFIRRNFRNFELCNLLTLHDYGIQQDENISLRLCTDGLLGGGPKAEISELTLSDVAGKLGHDWKDLAIHLGFTSADISTFEADNPGNVNHHTFQMLVAWRNRQPTIGGQMDVLCAALARIDRNDIVSFLQGRHKKSEQPVGSQPADDAGTSTRPSTSQIPQTSGVTSREEVGTQPADDAGTSTRPSTSPIPQTSRVTSREEVGTQPADDAGTSTTPSTSPIAQISGVTSREEAVYESDPPNIWSYVKGGGWHSVC</sequence>
<dbReference type="SUPFAM" id="SSF54236">
    <property type="entry name" value="Ubiquitin-like"/>
    <property type="match status" value="1"/>
</dbReference>
<feature type="compositionally biased region" description="Polar residues" evidence="1">
    <location>
        <begin position="236"/>
        <end position="252"/>
    </location>
</feature>
<dbReference type="PANTHER" id="PTHR15077">
    <property type="entry name" value="FAS-ASSOCIATING DEATH DOMAIN-CONTAINING PROTEIN FADD"/>
    <property type="match status" value="1"/>
</dbReference>
<dbReference type="Proteomes" id="UP000887568">
    <property type="component" value="Unplaced"/>
</dbReference>
<evidence type="ECO:0000256" key="1">
    <source>
        <dbReference type="SAM" id="MobiDB-lite"/>
    </source>
</evidence>
<protein>
    <recommendedName>
        <fullName evidence="6">Death domain-containing protein</fullName>
    </recommendedName>
</protein>
<feature type="compositionally biased region" description="Polar residues" evidence="1">
    <location>
        <begin position="267"/>
        <end position="284"/>
    </location>
</feature>
<dbReference type="InterPro" id="IPR011029">
    <property type="entry name" value="DEATH-like_dom_sf"/>
</dbReference>
<dbReference type="CDD" id="cd01670">
    <property type="entry name" value="Death"/>
    <property type="match status" value="1"/>
</dbReference>
<dbReference type="EnsemblMetazoa" id="XM_038196819.1">
    <property type="protein sequence ID" value="XP_038052747.1"/>
    <property type="gene ID" value="LOC119725414"/>
</dbReference>
<feature type="region of interest" description="Disordered" evidence="1">
    <location>
        <begin position="187"/>
        <end position="297"/>
    </location>
</feature>
<evidence type="ECO:0008006" key="6">
    <source>
        <dbReference type="Google" id="ProtNLM"/>
    </source>
</evidence>
<dbReference type="GO" id="GO:0007165">
    <property type="term" value="P:signal transduction"/>
    <property type="evidence" value="ECO:0007669"/>
    <property type="project" value="InterPro"/>
</dbReference>
<dbReference type="OrthoDB" id="1047367at2759"/>
<dbReference type="Pfam" id="PF00531">
    <property type="entry name" value="Death"/>
    <property type="match status" value="1"/>
</dbReference>
<dbReference type="Gene3D" id="3.10.20.90">
    <property type="entry name" value="Phosphatidylinositol 3-kinase Catalytic Subunit, Chain A, domain 1"/>
    <property type="match status" value="1"/>
</dbReference>
<dbReference type="SMART" id="SM00005">
    <property type="entry name" value="DEATH"/>
    <property type="match status" value="1"/>
</dbReference>
<dbReference type="InterPro" id="IPR016729">
    <property type="entry name" value="FADD"/>
</dbReference>